<feature type="transmembrane region" description="Helical" evidence="1">
    <location>
        <begin position="21"/>
        <end position="43"/>
    </location>
</feature>
<dbReference type="InterPro" id="IPR057169">
    <property type="entry name" value="DUF7847"/>
</dbReference>
<evidence type="ECO:0000256" key="1">
    <source>
        <dbReference type="SAM" id="Phobius"/>
    </source>
</evidence>
<keyword evidence="4" id="KW-1185">Reference proteome</keyword>
<reference evidence="3 4" key="1">
    <citation type="journal article" date="2014" name="PLoS Genet.">
        <title>Phylogenetically driven sequencing of extremely halophilic archaea reveals strategies for static and dynamic osmo-response.</title>
        <authorList>
            <person name="Becker E.A."/>
            <person name="Seitzer P.M."/>
            <person name="Tritt A."/>
            <person name="Larsen D."/>
            <person name="Krusor M."/>
            <person name="Yao A.I."/>
            <person name="Wu D."/>
            <person name="Madern D."/>
            <person name="Eisen J.A."/>
            <person name="Darling A.E."/>
            <person name="Facciotti M.T."/>
        </authorList>
    </citation>
    <scope>NUCLEOTIDE SEQUENCE [LARGE SCALE GENOMIC DNA]</scope>
    <source>
        <strain evidence="3 4">DSM 14210</strain>
    </source>
</reference>
<dbReference type="PATRIC" id="fig|1227485.3.peg.559"/>
<dbReference type="RefSeq" id="WP_006628284.1">
    <property type="nucleotide sequence ID" value="NZ_AOJD01000024.1"/>
</dbReference>
<evidence type="ECO:0000313" key="4">
    <source>
        <dbReference type="Proteomes" id="UP000011523"/>
    </source>
</evidence>
<evidence type="ECO:0000313" key="3">
    <source>
        <dbReference type="EMBL" id="ELZ39741.1"/>
    </source>
</evidence>
<name>M0DW73_9EURY</name>
<proteinExistence type="predicted"/>
<sequence>MSLQIGATIANGLRRVANRNGLLLILASVGLGAAWQVAFNSAAAAALPPEVAGELAPALDAPFPVLVALTVATFLLLPVLSIAAVRTFVAGESDRIPREFFTRRIVWVVANLAVGGLVFSVLLTLGTLLLVIPGIVVYVSLLFMTVFVAVEDENFVAAMRDSWRLTRGNWLRLFGLLLVVVVPFTAAIGVLSTGLAIAFGPGSAVPTLAVIAVSMPFSIAILGVLAEAFLRLRDERGRDPASDARDTVDAGTRTI</sequence>
<dbReference type="Proteomes" id="UP000011523">
    <property type="component" value="Unassembled WGS sequence"/>
</dbReference>
<organism evidence="3 4">
    <name type="scientific">Halorubrum tebenquichense DSM 14210</name>
    <dbReference type="NCBI Taxonomy" id="1227485"/>
    <lineage>
        <taxon>Archaea</taxon>
        <taxon>Methanobacteriati</taxon>
        <taxon>Methanobacteriota</taxon>
        <taxon>Stenosarchaea group</taxon>
        <taxon>Halobacteria</taxon>
        <taxon>Halobacteriales</taxon>
        <taxon>Haloferacaceae</taxon>
        <taxon>Halorubrum</taxon>
    </lineage>
</organism>
<dbReference type="EMBL" id="AOJD01000024">
    <property type="protein sequence ID" value="ELZ39741.1"/>
    <property type="molecule type" value="Genomic_DNA"/>
</dbReference>
<feature type="transmembrane region" description="Helical" evidence="1">
    <location>
        <begin position="205"/>
        <end position="230"/>
    </location>
</feature>
<evidence type="ECO:0000259" key="2">
    <source>
        <dbReference type="Pfam" id="PF25231"/>
    </source>
</evidence>
<dbReference type="AlphaFoldDB" id="M0DW73"/>
<feature type="transmembrane region" description="Helical" evidence="1">
    <location>
        <begin position="171"/>
        <end position="199"/>
    </location>
</feature>
<feature type="transmembrane region" description="Helical" evidence="1">
    <location>
        <begin position="129"/>
        <end position="150"/>
    </location>
</feature>
<feature type="transmembrane region" description="Helical" evidence="1">
    <location>
        <begin position="105"/>
        <end position="123"/>
    </location>
</feature>
<gene>
    <name evidence="3" type="ORF">C472_02919</name>
</gene>
<keyword evidence="1" id="KW-0812">Transmembrane</keyword>
<comment type="caution">
    <text evidence="3">The sequence shown here is derived from an EMBL/GenBank/DDBJ whole genome shotgun (WGS) entry which is preliminary data.</text>
</comment>
<keyword evidence="1" id="KW-1133">Transmembrane helix</keyword>
<feature type="transmembrane region" description="Helical" evidence="1">
    <location>
        <begin position="63"/>
        <end position="85"/>
    </location>
</feature>
<dbReference type="Pfam" id="PF25231">
    <property type="entry name" value="DUF7847"/>
    <property type="match status" value="1"/>
</dbReference>
<dbReference type="OrthoDB" id="205869at2157"/>
<protein>
    <recommendedName>
        <fullName evidence="2">DUF7847 domain-containing protein</fullName>
    </recommendedName>
</protein>
<feature type="domain" description="DUF7847" evidence="2">
    <location>
        <begin position="3"/>
        <end position="228"/>
    </location>
</feature>
<keyword evidence="1" id="KW-0472">Membrane</keyword>
<accession>M0DW73</accession>